<dbReference type="Gene3D" id="1.10.10.60">
    <property type="entry name" value="Homeodomain-like"/>
    <property type="match status" value="1"/>
</dbReference>
<reference evidence="6 7" key="1">
    <citation type="submission" date="2016-10" db="EMBL/GenBank/DDBJ databases">
        <authorList>
            <person name="Varghese N."/>
            <person name="Submissions S."/>
        </authorList>
    </citation>
    <scope>NUCLEOTIDE SEQUENCE [LARGE SCALE GENOMIC DNA]</scope>
    <source>
        <strain evidence="6 7">BS3111</strain>
    </source>
</reference>
<keyword evidence="3" id="KW-0804">Transcription</keyword>
<dbReference type="Pfam" id="PF21943">
    <property type="entry name" value="TetR_C_46"/>
    <property type="match status" value="1"/>
</dbReference>
<accession>A0ABY0U8H5</accession>
<evidence type="ECO:0000256" key="1">
    <source>
        <dbReference type="ARBA" id="ARBA00023015"/>
    </source>
</evidence>
<dbReference type="InterPro" id="IPR009057">
    <property type="entry name" value="Homeodomain-like_sf"/>
</dbReference>
<keyword evidence="2 4" id="KW-0238">DNA-binding</keyword>
<feature type="DNA-binding region" description="H-T-H motif" evidence="4">
    <location>
        <begin position="78"/>
        <end position="97"/>
    </location>
</feature>
<keyword evidence="1" id="KW-0805">Transcription regulation</keyword>
<sequence length="255" mass="28090">MLAKVTNTAALDLTHYPSLHAAKFDADKALLLECVAVLADKAHPPMLPRAEQKQQTRLALMDAARHLMECGRGFGSLSLREVARTAGIVPTGFYRHFADMDQLGLVLVSEVGQTFRATIRLVRHNEFVMGGIIDASVRIFLDVVSANRSQFLFLAREQYGGCLAVRQAIAALREDITRDLAADLTRMPKLAHLQADGLHVMADLIVKSVFATLPDIIDPPAHALPEHLTPQAKITQQLRFIFIGLKHWQGLGSTE</sequence>
<keyword evidence="7" id="KW-1185">Reference proteome</keyword>
<evidence type="ECO:0000256" key="3">
    <source>
        <dbReference type="ARBA" id="ARBA00023163"/>
    </source>
</evidence>
<evidence type="ECO:0000256" key="4">
    <source>
        <dbReference type="PROSITE-ProRule" id="PRU00335"/>
    </source>
</evidence>
<evidence type="ECO:0000259" key="5">
    <source>
        <dbReference type="PROSITE" id="PS50977"/>
    </source>
</evidence>
<dbReference type="InterPro" id="IPR050692">
    <property type="entry name" value="HTH_transcr_repressor_FabR"/>
</dbReference>
<organism evidence="6 7">
    <name type="scientific">Pseudomonas trivialis</name>
    <dbReference type="NCBI Taxonomy" id="200450"/>
    <lineage>
        <taxon>Bacteria</taxon>
        <taxon>Pseudomonadati</taxon>
        <taxon>Pseudomonadota</taxon>
        <taxon>Gammaproteobacteria</taxon>
        <taxon>Pseudomonadales</taxon>
        <taxon>Pseudomonadaceae</taxon>
        <taxon>Pseudomonas</taxon>
    </lineage>
</organism>
<dbReference type="InterPro" id="IPR001647">
    <property type="entry name" value="HTH_TetR"/>
</dbReference>
<gene>
    <name evidence="6" type="ORF">SAMN04490205_1933</name>
</gene>
<name>A0ABY0U8H5_9PSED</name>
<feature type="domain" description="HTH tetR-type" evidence="5">
    <location>
        <begin position="54"/>
        <end position="115"/>
    </location>
</feature>
<proteinExistence type="predicted"/>
<evidence type="ECO:0000313" key="7">
    <source>
        <dbReference type="Proteomes" id="UP000183126"/>
    </source>
</evidence>
<evidence type="ECO:0000313" key="6">
    <source>
        <dbReference type="EMBL" id="SDS25015.1"/>
    </source>
</evidence>
<dbReference type="PANTHER" id="PTHR47752:SF1">
    <property type="entry name" value="HTH-TYPE TRANSCRIPTIONAL REPRESSOR FABR"/>
    <property type="match status" value="1"/>
</dbReference>
<dbReference type="PANTHER" id="PTHR47752">
    <property type="entry name" value="HTH-TYPE TRANSCRIPTIONAL REPRESSOR FABR"/>
    <property type="match status" value="1"/>
</dbReference>
<dbReference type="SUPFAM" id="SSF46689">
    <property type="entry name" value="Homeodomain-like"/>
    <property type="match status" value="1"/>
</dbReference>
<protein>
    <submittedName>
        <fullName evidence="6">DNA-binding transcriptional regulator, AcrR family</fullName>
    </submittedName>
</protein>
<dbReference type="EMBL" id="LT629760">
    <property type="protein sequence ID" value="SDS25015.1"/>
    <property type="molecule type" value="Genomic_DNA"/>
</dbReference>
<evidence type="ECO:0000256" key="2">
    <source>
        <dbReference type="ARBA" id="ARBA00023125"/>
    </source>
</evidence>
<dbReference type="Proteomes" id="UP000183126">
    <property type="component" value="Chromosome I"/>
</dbReference>
<dbReference type="PROSITE" id="PS50977">
    <property type="entry name" value="HTH_TETR_2"/>
    <property type="match status" value="1"/>
</dbReference>
<dbReference type="InterPro" id="IPR054129">
    <property type="entry name" value="DesT_TetR_C"/>
</dbReference>
<dbReference type="Gene3D" id="1.10.357.10">
    <property type="entry name" value="Tetracycline Repressor, domain 2"/>
    <property type="match status" value="1"/>
</dbReference>
<dbReference type="GO" id="GO:0003677">
    <property type="term" value="F:DNA binding"/>
    <property type="evidence" value="ECO:0007669"/>
    <property type="project" value="UniProtKB-KW"/>
</dbReference>
<dbReference type="Pfam" id="PF00440">
    <property type="entry name" value="TetR_N"/>
    <property type="match status" value="1"/>
</dbReference>